<reference evidence="2" key="1">
    <citation type="submission" date="2022-07" db="EMBL/GenBank/DDBJ databases">
        <title>Phylogenomic reconstructions and comparative analyses of Kickxellomycotina fungi.</title>
        <authorList>
            <person name="Reynolds N.K."/>
            <person name="Stajich J.E."/>
            <person name="Barry K."/>
            <person name="Grigoriev I.V."/>
            <person name="Crous P."/>
            <person name="Smith M.E."/>
        </authorList>
    </citation>
    <scope>NUCLEOTIDE SEQUENCE</scope>
    <source>
        <strain evidence="2">BCRC 34297</strain>
    </source>
</reference>
<gene>
    <name evidence="2" type="ORF">GGI19_003632</name>
</gene>
<proteinExistence type="predicted"/>
<dbReference type="Proteomes" id="UP001140011">
    <property type="component" value="Unassembled WGS sequence"/>
</dbReference>
<feature type="compositionally biased region" description="Acidic residues" evidence="1">
    <location>
        <begin position="116"/>
        <end position="130"/>
    </location>
</feature>
<evidence type="ECO:0000313" key="3">
    <source>
        <dbReference type="Proteomes" id="UP001140011"/>
    </source>
</evidence>
<evidence type="ECO:0000256" key="1">
    <source>
        <dbReference type="SAM" id="MobiDB-lite"/>
    </source>
</evidence>
<protein>
    <submittedName>
        <fullName evidence="2">Uncharacterized protein</fullName>
    </submittedName>
</protein>
<dbReference type="OrthoDB" id="5560891at2759"/>
<name>A0A9W8GXT3_9FUNG</name>
<dbReference type="AlphaFoldDB" id="A0A9W8GXT3"/>
<feature type="region of interest" description="Disordered" evidence="1">
    <location>
        <begin position="116"/>
        <end position="147"/>
    </location>
</feature>
<comment type="caution">
    <text evidence="2">The sequence shown here is derived from an EMBL/GenBank/DDBJ whole genome shotgun (WGS) entry which is preliminary data.</text>
</comment>
<evidence type="ECO:0000313" key="2">
    <source>
        <dbReference type="EMBL" id="KAJ2752729.1"/>
    </source>
</evidence>
<accession>A0A9W8GXT3</accession>
<keyword evidence="3" id="KW-1185">Reference proteome</keyword>
<organism evidence="2 3">
    <name type="scientific">Coemansia pectinata</name>
    <dbReference type="NCBI Taxonomy" id="1052879"/>
    <lineage>
        <taxon>Eukaryota</taxon>
        <taxon>Fungi</taxon>
        <taxon>Fungi incertae sedis</taxon>
        <taxon>Zoopagomycota</taxon>
        <taxon>Kickxellomycotina</taxon>
        <taxon>Kickxellomycetes</taxon>
        <taxon>Kickxellales</taxon>
        <taxon>Kickxellaceae</taxon>
        <taxon>Coemansia</taxon>
    </lineage>
</organism>
<sequence>MLLKPLLWVCRNFHAVTYLRYCNNFELNLTSMSFNDLDPHYLRTRRTNVDYRKLNYLGYSTHHSAKDVTVFLDKRAVYSGEALEVVSRSPYDGCSFPLARKIAFIFVREKKGVKDEDSETGEDIEMDEGAETDKETGADGETGADEDIGADEGIGIDPLIPEANIGAFVERIKQMAPPVGEIKVQPANRDNIPSIVNQLFSDLASRLYQLAYRIEYSCNYSTAHPIRLRLDTIRNLTHVNYTYDSSIGNAYQFIQLARMNALTLQSLVLECEHDIEILSLVQDAGGNHRPIFHGAAPFPILRRLRVNLECPFDDDTFFKGNAATLEWLDMQLDSLNASMLRKYRVFAPGSHPKLRMVKLWYNDDFGSELLASPAEAMQFMYNIGSGAAVREHVLIGHLRNYVHMSLSLGNYECIQVLLLLGLRSDLWQIVALIKSLPLLSDLHASLPSLGPMPDGVTMDSLPEHIISNYAPMGRRFRCWHLNNGHIDNHTELMICVLLLALACPNFDYAVPPFFQRELFTEQMEKDIKSDRFKSYAPRLCRLLSHGWNGKQDSSI</sequence>
<dbReference type="EMBL" id="JANBUH010000253">
    <property type="protein sequence ID" value="KAJ2752729.1"/>
    <property type="molecule type" value="Genomic_DNA"/>
</dbReference>